<accession>A0A4Z0BQ87</accession>
<name>A0A4Z0BQ87_9BURK</name>
<protein>
    <submittedName>
        <fullName evidence="2">Uncharacterized protein</fullName>
    </submittedName>
</protein>
<evidence type="ECO:0000256" key="1">
    <source>
        <dbReference type="SAM" id="SignalP"/>
    </source>
</evidence>
<feature type="signal peptide" evidence="1">
    <location>
        <begin position="1"/>
        <end position="28"/>
    </location>
</feature>
<keyword evidence="1" id="KW-0732">Signal</keyword>
<dbReference type="EMBL" id="SMLM01000003">
    <property type="protein sequence ID" value="TFZ00604.1"/>
    <property type="molecule type" value="Genomic_DNA"/>
</dbReference>
<evidence type="ECO:0000313" key="3">
    <source>
        <dbReference type="Proteomes" id="UP000298180"/>
    </source>
</evidence>
<evidence type="ECO:0000313" key="2">
    <source>
        <dbReference type="EMBL" id="TFZ00604.1"/>
    </source>
</evidence>
<proteinExistence type="predicted"/>
<dbReference type="OrthoDB" id="8904616at2"/>
<sequence>MTNIKLSLRLVLIAAVSMLYSGCASVPAQNTVATVQVYKVFAHRDKYGLSLRPSELAGLRAAGVDDNEVAAGRVVGVHCAVMADGWWDSLAVLPPGLQAGEGTTLRVRVVDPGDNQRLGVSTVVDVPAQLPSRELAYRYVPNWRELGRRNNFERIELPPQLRDKYLIVQGSYLLKCNP</sequence>
<gene>
    <name evidence="2" type="ORF">EZ313_19305</name>
</gene>
<organism evidence="2 3">
    <name type="scientific">Ramlibacter henchirensis</name>
    <dbReference type="NCBI Taxonomy" id="204072"/>
    <lineage>
        <taxon>Bacteria</taxon>
        <taxon>Pseudomonadati</taxon>
        <taxon>Pseudomonadota</taxon>
        <taxon>Betaproteobacteria</taxon>
        <taxon>Burkholderiales</taxon>
        <taxon>Comamonadaceae</taxon>
        <taxon>Ramlibacter</taxon>
    </lineage>
</organism>
<reference evidence="2 3" key="1">
    <citation type="submission" date="2019-03" db="EMBL/GenBank/DDBJ databases">
        <title>Ramlibacter henchirensis DSM 14656, whole genome shotgun sequence.</title>
        <authorList>
            <person name="Zhang X."/>
            <person name="Feng G."/>
            <person name="Zhu H."/>
        </authorList>
    </citation>
    <scope>NUCLEOTIDE SEQUENCE [LARGE SCALE GENOMIC DNA]</scope>
    <source>
        <strain evidence="2 3">DSM 14656</strain>
    </source>
</reference>
<comment type="caution">
    <text evidence="2">The sequence shown here is derived from an EMBL/GenBank/DDBJ whole genome shotgun (WGS) entry which is preliminary data.</text>
</comment>
<dbReference type="AlphaFoldDB" id="A0A4Z0BQ87"/>
<dbReference type="RefSeq" id="WP_135264944.1">
    <property type="nucleotide sequence ID" value="NZ_SMLM01000003.1"/>
</dbReference>
<feature type="chain" id="PRO_5021191978" evidence="1">
    <location>
        <begin position="29"/>
        <end position="178"/>
    </location>
</feature>
<keyword evidence="3" id="KW-1185">Reference proteome</keyword>
<dbReference type="Proteomes" id="UP000298180">
    <property type="component" value="Unassembled WGS sequence"/>
</dbReference>